<dbReference type="InterPro" id="IPR001680">
    <property type="entry name" value="WD40_rpt"/>
</dbReference>
<dbReference type="PANTHER" id="PTHR19879:SF9">
    <property type="entry name" value="TRANSCRIPTION INITIATION FACTOR TFIID SUBUNIT 5"/>
    <property type="match status" value="1"/>
</dbReference>
<dbReference type="PROSITE" id="PS50294">
    <property type="entry name" value="WD_REPEATS_REGION"/>
    <property type="match status" value="3"/>
</dbReference>
<feature type="repeat" description="WD" evidence="3">
    <location>
        <begin position="1277"/>
        <end position="1309"/>
    </location>
</feature>
<feature type="repeat" description="WD" evidence="3">
    <location>
        <begin position="1361"/>
        <end position="1402"/>
    </location>
</feature>
<feature type="repeat" description="WD" evidence="3">
    <location>
        <begin position="1319"/>
        <end position="1360"/>
    </location>
</feature>
<dbReference type="InterPro" id="IPR007111">
    <property type="entry name" value="NACHT_NTPase"/>
</dbReference>
<dbReference type="InterPro" id="IPR020472">
    <property type="entry name" value="WD40_PAC1"/>
</dbReference>
<dbReference type="PROSITE" id="PS50837">
    <property type="entry name" value="NACHT"/>
    <property type="match status" value="1"/>
</dbReference>
<feature type="region of interest" description="Disordered" evidence="4">
    <location>
        <begin position="77"/>
        <end position="101"/>
    </location>
</feature>
<dbReference type="InterPro" id="IPR015943">
    <property type="entry name" value="WD40/YVTN_repeat-like_dom_sf"/>
</dbReference>
<protein>
    <submittedName>
        <fullName evidence="6">WD40 repeat-like protein</fullName>
    </submittedName>
</protein>
<dbReference type="PANTHER" id="PTHR19879">
    <property type="entry name" value="TRANSCRIPTION INITIATION FACTOR TFIID"/>
    <property type="match status" value="1"/>
</dbReference>
<dbReference type="InterPro" id="IPR056884">
    <property type="entry name" value="NPHP3-like_N"/>
</dbReference>
<evidence type="ECO:0000256" key="1">
    <source>
        <dbReference type="ARBA" id="ARBA00022574"/>
    </source>
</evidence>
<dbReference type="PROSITE" id="PS00678">
    <property type="entry name" value="WD_REPEATS_1"/>
    <property type="match status" value="2"/>
</dbReference>
<dbReference type="SUPFAM" id="SSF75011">
    <property type="entry name" value="3-carboxy-cis,cis-mucoante lactonizing enzyme"/>
    <property type="match status" value="1"/>
</dbReference>
<dbReference type="Pfam" id="PF00400">
    <property type="entry name" value="WD40"/>
    <property type="match status" value="4"/>
</dbReference>
<dbReference type="InterPro" id="IPR011659">
    <property type="entry name" value="WD40"/>
</dbReference>
<dbReference type="InterPro" id="IPR011047">
    <property type="entry name" value="Quinoprotein_ADH-like_sf"/>
</dbReference>
<evidence type="ECO:0000256" key="3">
    <source>
        <dbReference type="PROSITE-ProRule" id="PRU00221"/>
    </source>
</evidence>
<keyword evidence="2" id="KW-0677">Repeat</keyword>
<dbReference type="OrthoDB" id="674604at2759"/>
<keyword evidence="1 3" id="KW-0853">WD repeat</keyword>
<dbReference type="EMBL" id="MU005975">
    <property type="protein sequence ID" value="KAF2861156.1"/>
    <property type="molecule type" value="Genomic_DNA"/>
</dbReference>
<dbReference type="InterPro" id="IPR027417">
    <property type="entry name" value="P-loop_NTPase"/>
</dbReference>
<keyword evidence="7" id="KW-1185">Reference proteome</keyword>
<dbReference type="InterPro" id="IPR019775">
    <property type="entry name" value="WD40_repeat_CS"/>
</dbReference>
<accession>A0A6A7C0Q8</accession>
<dbReference type="SUPFAM" id="SSF52540">
    <property type="entry name" value="P-loop containing nucleoside triphosphate hydrolases"/>
    <property type="match status" value="1"/>
</dbReference>
<dbReference type="Pfam" id="PF07676">
    <property type="entry name" value="PD40"/>
    <property type="match status" value="1"/>
</dbReference>
<evidence type="ECO:0000313" key="6">
    <source>
        <dbReference type="EMBL" id="KAF2861156.1"/>
    </source>
</evidence>
<dbReference type="SUPFAM" id="SSF50960">
    <property type="entry name" value="TolB, C-terminal domain"/>
    <property type="match status" value="1"/>
</dbReference>
<sequence length="1635" mass="182698">MFMKGIPAIGGSIGFNEQNSGHSCAELPANELLQSMCVHTRLNGAQVMETNPARRPPLRHLQYAKRALAFRMDEEVQVPSSPGGLKKSPVTPQTVQSPLKDAKDPHQLRDLILEKLNEAERKVLLSKLESDGDGTEDLDVITENAKKLSNTEKLDEDNKTLYLITRFQSSFARLHNYRDSGQALASMQATPTAGIWAGINALIVIAVQHKAQQKALIDVLETVVYTGSLLNVYHEWYCKLKPSKLSDALSNDLVQLYAQVYRIVANAILTQAAGSLGRFWKAVLGGNEFAEFTTRCEDLSMRVRDRLRDCDRNETSTWRVKLEQQIDDLEVQFRRGVQKVEDKVDMANLSLSFSKLKVADEATYKSGDSICLDGTRVDILADIMNWAKDSGDPKMIWLNGKAGTGKSTIARTVASNLDGANVGGEKCVVASFFFKRNQENVGNIACLVPTLAKQLAHKMPSLKISIATALRDDAELAGARMEYQFQKLLQFSFESIMQHCPRTERVIFMIDSLDECDDVEGIRIILPLLANLVKISSINIRIMITTRPDHTTQAVIGNMDPQFCVKKELDDMQEGSIENDLRKFFDVKLAQIRDNTGGRRREELGNFWPGESNMEALVHRSKPVFIVASTICRFIDDRNPRRRLQIILDQGSQKFSSHMEKTYLPILRYACLDTHGKKDPDRVQQFSEIVKPLILLDPPLSANALAELLKCSSGEVKEVLDPLRSVLHVSAENSDPIIPYHLSFREFLVDLDGEARAQFGVDEEETHRLLLDKCLDLLRGIFAERGMSEGAIEGGMCGPMCSGTNRSRISRKTIRAHVSEAVEYAARYWPSHLIRSNPGSKEIENVDGFLMAHFLHWIETMSWLGRVMDVGGILNQVLTHAFSEHPTHDLKVFLDDAKRWLRTFAVFIGSFPLQTYFTALVSSPTDSILRVRFQHVIERSMEIRHTPAPDWNHLTQFTATIAGISSVAISEAGNTVAASLNNGYVCLWDADVDTMEGLYCVDDVEDHVHKVFFSSIGDDLVLISSYCVRMINVKKKSKQVLFDKRTHPDSIVGITPDLQLVALELEGNIVLHDVKTHEESFRISENVGQQSPVIFSPDGKMLAFTSSNHSGRVWSTQLKEEMFVLPGGSSHVQCLAFSPDRSRLASGHEDGTVHGYASPSHLVFRPRGEGLVISFVKKDRFIVLVEGKSKYRVRRIAKRASAIACSSGSNKIVIGDPEGNLTLRDLSECSCLQSQRVSSRITAMTALADGHTTAIGTEDVPLQLLDIEKVPYQGRVLEGHTDWVTVMKLSQDGRKLATGSRDNSVLLWDPYQGILISRMKGHSSCVTALAFSPDGYRIASGSNDRTVRVWNAKTGNQESIFTKHLAALRTVTFSPDGSTIVSGDEDGSVWVWDTRDEKQTSCSTRDDAMAICDEHVSFDDKPFARVVTNVFSEDGLTVATLSSASDQNYAVRIWDAGTGDLKSIILGLMFPPTFRFSLVGRVVVAGQWMNTIWRWRAKIETLDLDLYWPNGKAVVLSPCFENHVEDDQNLEPPTGQWFEAQLPDYSAYNGHSNALDPSWSLHGNAMLCYGSCFICSIDSDTSFHASWDHCMILGSFVDELTVIRFKSEWLVKVRELQQNCYCSREWMKTPPFRPL</sequence>
<gene>
    <name evidence="6" type="ORF">K470DRAFT_294510</name>
</gene>
<feature type="domain" description="NACHT" evidence="5">
    <location>
        <begin position="394"/>
        <end position="549"/>
    </location>
</feature>
<dbReference type="PRINTS" id="PR00320">
    <property type="entry name" value="GPROTEINBRPT"/>
</dbReference>
<evidence type="ECO:0000256" key="2">
    <source>
        <dbReference type="ARBA" id="ARBA00022737"/>
    </source>
</evidence>
<dbReference type="SUPFAM" id="SSF50998">
    <property type="entry name" value="Quinoprotein alcohol dehydrogenase-like"/>
    <property type="match status" value="1"/>
</dbReference>
<name>A0A6A7C0Q8_9PEZI</name>
<dbReference type="PROSITE" id="PS50082">
    <property type="entry name" value="WD_REPEATS_2"/>
    <property type="match status" value="3"/>
</dbReference>
<evidence type="ECO:0000256" key="4">
    <source>
        <dbReference type="SAM" id="MobiDB-lite"/>
    </source>
</evidence>
<dbReference type="Gene3D" id="3.40.50.300">
    <property type="entry name" value="P-loop containing nucleotide triphosphate hydrolases"/>
    <property type="match status" value="1"/>
</dbReference>
<dbReference type="SMART" id="SM00320">
    <property type="entry name" value="WD40"/>
    <property type="match status" value="7"/>
</dbReference>
<reference evidence="6" key="1">
    <citation type="journal article" date="2020" name="Stud. Mycol.">
        <title>101 Dothideomycetes genomes: a test case for predicting lifestyles and emergence of pathogens.</title>
        <authorList>
            <person name="Haridas S."/>
            <person name="Albert R."/>
            <person name="Binder M."/>
            <person name="Bloem J."/>
            <person name="Labutti K."/>
            <person name="Salamov A."/>
            <person name="Andreopoulos B."/>
            <person name="Baker S."/>
            <person name="Barry K."/>
            <person name="Bills G."/>
            <person name="Bluhm B."/>
            <person name="Cannon C."/>
            <person name="Castanera R."/>
            <person name="Culley D."/>
            <person name="Daum C."/>
            <person name="Ezra D."/>
            <person name="Gonzalez J."/>
            <person name="Henrissat B."/>
            <person name="Kuo A."/>
            <person name="Liang C."/>
            <person name="Lipzen A."/>
            <person name="Lutzoni F."/>
            <person name="Magnuson J."/>
            <person name="Mondo S."/>
            <person name="Nolan M."/>
            <person name="Ohm R."/>
            <person name="Pangilinan J."/>
            <person name="Park H.-J."/>
            <person name="Ramirez L."/>
            <person name="Alfaro M."/>
            <person name="Sun H."/>
            <person name="Tritt A."/>
            <person name="Yoshinaga Y."/>
            <person name="Zwiers L.-H."/>
            <person name="Turgeon B."/>
            <person name="Goodwin S."/>
            <person name="Spatafora J."/>
            <person name="Crous P."/>
            <person name="Grigoriev I."/>
        </authorList>
    </citation>
    <scope>NUCLEOTIDE SEQUENCE</scope>
    <source>
        <strain evidence="6">CBS 480.64</strain>
    </source>
</reference>
<dbReference type="Proteomes" id="UP000799421">
    <property type="component" value="Unassembled WGS sequence"/>
</dbReference>
<evidence type="ECO:0000313" key="7">
    <source>
        <dbReference type="Proteomes" id="UP000799421"/>
    </source>
</evidence>
<proteinExistence type="predicted"/>
<dbReference type="Gene3D" id="2.130.10.10">
    <property type="entry name" value="YVTN repeat-like/Quinoprotein amine dehydrogenase"/>
    <property type="match status" value="2"/>
</dbReference>
<evidence type="ECO:0000259" key="5">
    <source>
        <dbReference type="PROSITE" id="PS50837"/>
    </source>
</evidence>
<dbReference type="Pfam" id="PF24883">
    <property type="entry name" value="NPHP3_N"/>
    <property type="match status" value="1"/>
</dbReference>
<dbReference type="CDD" id="cd00200">
    <property type="entry name" value="WD40"/>
    <property type="match status" value="1"/>
</dbReference>
<organism evidence="6 7">
    <name type="scientific">Piedraia hortae CBS 480.64</name>
    <dbReference type="NCBI Taxonomy" id="1314780"/>
    <lineage>
        <taxon>Eukaryota</taxon>
        <taxon>Fungi</taxon>
        <taxon>Dikarya</taxon>
        <taxon>Ascomycota</taxon>
        <taxon>Pezizomycotina</taxon>
        <taxon>Dothideomycetes</taxon>
        <taxon>Dothideomycetidae</taxon>
        <taxon>Capnodiales</taxon>
        <taxon>Piedraiaceae</taxon>
        <taxon>Piedraia</taxon>
    </lineage>
</organism>